<dbReference type="Pfam" id="PF01546">
    <property type="entry name" value="Peptidase_M20"/>
    <property type="match status" value="1"/>
</dbReference>
<gene>
    <name evidence="5" type="ORF">FO059_07765</name>
</gene>
<evidence type="ECO:0000313" key="5">
    <source>
        <dbReference type="EMBL" id="QDQ99152.1"/>
    </source>
</evidence>
<reference evidence="5 6" key="1">
    <citation type="submission" date="2019-07" db="EMBL/GenBank/DDBJ databases">
        <title>Tomitella cavernea sp. nov., an actinomycete isolated from soil.</title>
        <authorList>
            <person name="Cheng J."/>
        </authorList>
    </citation>
    <scope>NUCLEOTIDE SEQUENCE [LARGE SCALE GENOMIC DNA]</scope>
    <source>
        <strain evidence="5 6">HY188</strain>
    </source>
</reference>
<sequence length="456" mass="47504">MAESASAVTEELSERVRRLMARARADLAELVAIPTLADARQVDPQECLRGAQWARDAFAAAGIPRTDLVETADGSVAVVGHRPPAPGMPTVLLYSHYDIQPAGDHAAWGSDPFTLTERDGRWYGRGAADCKGNLVMHLTALRALGDDGLGGVGVRVIAEGSEEMGTGGLEQLVVERPELFAADLIIIADSGNVAAGRPTLTTSLRGNANVDVEAETLAGEVHSGMFGGPAPDALAALIAMLASLRSDNGDTTVDGLDASGVWQGAEYPEERFRGDAGVLEGVDLVGSGAIADSVWARPTATVLGIDCPPVVGSAAAMQPRASARINLRVPPGTDPVAAQDALVAHLHTHAPWGARVRVEREAVGRPFLARTDGPGYAALSDALREAFGAEVEYSGQGGAIPLCTALAEQHPEAEIALFGVEEPQCNIHAPNESVDPGEIERCALAEAMLLRRLGRG</sequence>
<evidence type="ECO:0000259" key="4">
    <source>
        <dbReference type="Pfam" id="PF07687"/>
    </source>
</evidence>
<reference evidence="5 6" key="2">
    <citation type="submission" date="2019-07" db="EMBL/GenBank/DDBJ databases">
        <authorList>
            <person name="Huang Y."/>
        </authorList>
    </citation>
    <scope>NUCLEOTIDE SEQUENCE [LARGE SCALE GENOMIC DNA]</scope>
    <source>
        <strain evidence="5 6">HY188</strain>
    </source>
</reference>
<evidence type="ECO:0000313" key="6">
    <source>
        <dbReference type="Proteomes" id="UP000317344"/>
    </source>
</evidence>
<dbReference type="InterPro" id="IPR011650">
    <property type="entry name" value="Peptidase_M20_dimer"/>
</dbReference>
<feature type="domain" description="Peptidase M20 dimerisation" evidence="4">
    <location>
        <begin position="204"/>
        <end position="353"/>
    </location>
</feature>
<dbReference type="OrthoDB" id="9761532at2"/>
<dbReference type="AlphaFoldDB" id="A0A516X7V1"/>
<name>A0A516X7V1_9ACTN</name>
<dbReference type="GO" id="GO:0006508">
    <property type="term" value="P:proteolysis"/>
    <property type="evidence" value="ECO:0007669"/>
    <property type="project" value="UniProtKB-KW"/>
</dbReference>
<dbReference type="GO" id="GO:0008233">
    <property type="term" value="F:peptidase activity"/>
    <property type="evidence" value="ECO:0007669"/>
    <property type="project" value="UniProtKB-KW"/>
</dbReference>
<dbReference type="KEGG" id="toy:FO059_07765"/>
<dbReference type="PANTHER" id="PTHR43270:SF12">
    <property type="entry name" value="SUCCINYL-DIAMINOPIMELATE DESUCCINYLASE"/>
    <property type="match status" value="1"/>
</dbReference>
<dbReference type="InterPro" id="IPR051458">
    <property type="entry name" value="Cyt/Met_Dipeptidase"/>
</dbReference>
<dbReference type="Gene3D" id="3.40.630.10">
    <property type="entry name" value="Zn peptidases"/>
    <property type="match status" value="1"/>
</dbReference>
<dbReference type="Proteomes" id="UP000317344">
    <property type="component" value="Chromosome"/>
</dbReference>
<accession>A0A516X7V1</accession>
<evidence type="ECO:0000256" key="3">
    <source>
        <dbReference type="ARBA" id="ARBA00022801"/>
    </source>
</evidence>
<organism evidence="5 6">
    <name type="scientific">Tomitella fengzijianii</name>
    <dbReference type="NCBI Taxonomy" id="2597660"/>
    <lineage>
        <taxon>Bacteria</taxon>
        <taxon>Bacillati</taxon>
        <taxon>Actinomycetota</taxon>
        <taxon>Actinomycetes</taxon>
        <taxon>Mycobacteriales</taxon>
        <taxon>Tomitella</taxon>
    </lineage>
</organism>
<keyword evidence="3" id="KW-0378">Hydrolase</keyword>
<dbReference type="GO" id="GO:0046872">
    <property type="term" value="F:metal ion binding"/>
    <property type="evidence" value="ECO:0007669"/>
    <property type="project" value="UniProtKB-KW"/>
</dbReference>
<dbReference type="InterPro" id="IPR002933">
    <property type="entry name" value="Peptidase_M20"/>
</dbReference>
<evidence type="ECO:0000256" key="1">
    <source>
        <dbReference type="ARBA" id="ARBA00022670"/>
    </source>
</evidence>
<dbReference type="PANTHER" id="PTHR43270">
    <property type="entry name" value="BETA-ALA-HIS DIPEPTIDASE"/>
    <property type="match status" value="1"/>
</dbReference>
<dbReference type="Gene3D" id="3.30.70.360">
    <property type="match status" value="1"/>
</dbReference>
<dbReference type="EMBL" id="CP041765">
    <property type="protein sequence ID" value="QDQ99152.1"/>
    <property type="molecule type" value="Genomic_DNA"/>
</dbReference>
<dbReference type="RefSeq" id="WP_143910556.1">
    <property type="nucleotide sequence ID" value="NZ_CP041765.1"/>
</dbReference>
<protein>
    <submittedName>
        <fullName evidence="5">Dipeptidase</fullName>
    </submittedName>
</protein>
<proteinExistence type="predicted"/>
<keyword evidence="6" id="KW-1185">Reference proteome</keyword>
<dbReference type="Pfam" id="PF07687">
    <property type="entry name" value="M20_dimer"/>
    <property type="match status" value="1"/>
</dbReference>
<dbReference type="SUPFAM" id="SSF53187">
    <property type="entry name" value="Zn-dependent exopeptidases"/>
    <property type="match status" value="1"/>
</dbReference>
<dbReference type="NCBIfam" id="NF005914">
    <property type="entry name" value="PRK07907.1"/>
    <property type="match status" value="1"/>
</dbReference>
<keyword evidence="1" id="KW-0645">Protease</keyword>
<evidence type="ECO:0000256" key="2">
    <source>
        <dbReference type="ARBA" id="ARBA00022723"/>
    </source>
</evidence>
<keyword evidence="2" id="KW-0479">Metal-binding</keyword>